<dbReference type="EMBL" id="JAWDGP010001275">
    <property type="protein sequence ID" value="KAK3793178.1"/>
    <property type="molecule type" value="Genomic_DNA"/>
</dbReference>
<sequence length="247" mass="27476">MELFTNQCLSGSLREITNHGTVLQILVVTFSETPTVTFSQILVVTFSETPSVTFSQILVVTFSKTLSVTFSETPSVTFSQILDVTLSETPSVTFSQTLDVTFSETPSVTFSQILVVTFSKTLSVTFSDTLSVTFLRYYCHVLRDTAANSVILTEDRGRVTSTEDLTTVEPEQQTHSSRDLGLIARNPTSAPVTGCAGQMKNTSQDTRLISFGVAENKHNYSTNLIRWYQRRQRRPYLVLDKSAGKIR</sequence>
<reference evidence="1" key="1">
    <citation type="journal article" date="2023" name="G3 (Bethesda)">
        <title>A reference genome for the long-term kleptoplast-retaining sea slug Elysia crispata morphotype clarki.</title>
        <authorList>
            <person name="Eastman K.E."/>
            <person name="Pendleton A.L."/>
            <person name="Shaikh M.A."/>
            <person name="Suttiyut T."/>
            <person name="Ogas R."/>
            <person name="Tomko P."/>
            <person name="Gavelis G."/>
            <person name="Widhalm J.R."/>
            <person name="Wisecaver J.H."/>
        </authorList>
    </citation>
    <scope>NUCLEOTIDE SEQUENCE</scope>
    <source>
        <strain evidence="1">ECLA1</strain>
    </source>
</reference>
<evidence type="ECO:0000313" key="2">
    <source>
        <dbReference type="Proteomes" id="UP001283361"/>
    </source>
</evidence>
<name>A0AAE1ASL6_9GAST</name>
<proteinExistence type="predicted"/>
<protein>
    <submittedName>
        <fullName evidence="1">Uncharacterized protein</fullName>
    </submittedName>
</protein>
<keyword evidence="2" id="KW-1185">Reference proteome</keyword>
<dbReference type="AlphaFoldDB" id="A0AAE1ASL6"/>
<comment type="caution">
    <text evidence="1">The sequence shown here is derived from an EMBL/GenBank/DDBJ whole genome shotgun (WGS) entry which is preliminary data.</text>
</comment>
<gene>
    <name evidence="1" type="ORF">RRG08_009477</name>
</gene>
<evidence type="ECO:0000313" key="1">
    <source>
        <dbReference type="EMBL" id="KAK3793178.1"/>
    </source>
</evidence>
<organism evidence="1 2">
    <name type="scientific">Elysia crispata</name>
    <name type="common">lettuce slug</name>
    <dbReference type="NCBI Taxonomy" id="231223"/>
    <lineage>
        <taxon>Eukaryota</taxon>
        <taxon>Metazoa</taxon>
        <taxon>Spiralia</taxon>
        <taxon>Lophotrochozoa</taxon>
        <taxon>Mollusca</taxon>
        <taxon>Gastropoda</taxon>
        <taxon>Heterobranchia</taxon>
        <taxon>Euthyneura</taxon>
        <taxon>Panpulmonata</taxon>
        <taxon>Sacoglossa</taxon>
        <taxon>Placobranchoidea</taxon>
        <taxon>Plakobranchidae</taxon>
        <taxon>Elysia</taxon>
    </lineage>
</organism>
<dbReference type="Proteomes" id="UP001283361">
    <property type="component" value="Unassembled WGS sequence"/>
</dbReference>
<accession>A0AAE1ASL6</accession>